<name>A0A1M6U4Y3_9FIRM</name>
<organism evidence="1 2">
    <name type="scientific">Hespellia stercorisuis DSM 15480</name>
    <dbReference type="NCBI Taxonomy" id="1121950"/>
    <lineage>
        <taxon>Bacteria</taxon>
        <taxon>Bacillati</taxon>
        <taxon>Bacillota</taxon>
        <taxon>Clostridia</taxon>
        <taxon>Lachnospirales</taxon>
        <taxon>Lachnospiraceae</taxon>
        <taxon>Hespellia</taxon>
    </lineage>
</organism>
<keyword evidence="2" id="KW-1185">Reference proteome</keyword>
<proteinExistence type="predicted"/>
<sequence length="81" mass="9486">MMDEITDDELLEFMKEQFDGVCCGDLDYLEGTCLAVFAQAIRAGYQGHVRSGGQGEFQQFDIVERWDREMYMEALKELFWE</sequence>
<dbReference type="EMBL" id="FQZY01000067">
    <property type="protein sequence ID" value="SHK64219.1"/>
    <property type="molecule type" value="Genomic_DNA"/>
</dbReference>
<reference evidence="1 2" key="1">
    <citation type="submission" date="2016-11" db="EMBL/GenBank/DDBJ databases">
        <authorList>
            <person name="Jaros S."/>
            <person name="Januszkiewicz K."/>
            <person name="Wedrychowicz H."/>
        </authorList>
    </citation>
    <scope>NUCLEOTIDE SEQUENCE [LARGE SCALE GENOMIC DNA]</scope>
    <source>
        <strain evidence="1 2">DSM 15480</strain>
    </source>
</reference>
<dbReference type="OrthoDB" id="1707441at2"/>
<dbReference type="Proteomes" id="UP000184301">
    <property type="component" value="Unassembled WGS sequence"/>
</dbReference>
<dbReference type="InterPro" id="IPR046286">
    <property type="entry name" value="DUF6323"/>
</dbReference>
<dbReference type="AlphaFoldDB" id="A0A1M6U4Y3"/>
<gene>
    <name evidence="1" type="ORF">SAMN02745243_03399</name>
</gene>
<protein>
    <submittedName>
        <fullName evidence="1">Uncharacterized protein</fullName>
    </submittedName>
</protein>
<evidence type="ECO:0000313" key="2">
    <source>
        <dbReference type="Proteomes" id="UP000184301"/>
    </source>
</evidence>
<evidence type="ECO:0000313" key="1">
    <source>
        <dbReference type="EMBL" id="SHK64219.1"/>
    </source>
</evidence>
<dbReference type="STRING" id="1121950.SAMN02745243_03399"/>
<dbReference type="Pfam" id="PF19848">
    <property type="entry name" value="DUF6323"/>
    <property type="match status" value="1"/>
</dbReference>
<accession>A0A1M6U4Y3</accession>